<accession>A0A6A6UVC3</accession>
<dbReference type="AlphaFoldDB" id="A0A6A6UVC3"/>
<sequence length="466" mass="51382">MADDVDHSSTLLHTFHLSRQIGHLHTRIKDLQAARETVDKRLKDVEQQSIALAQGLEAKLAERPEDHGAITDALSARLSTLETSVESIDSKNTTINRALDQIKTALKTLEAQWKQEQPAKENADVLRRLNVVEAARQGHDLEASLTERRLKHLEAENYKLRTALDEVTAKMQTQWTPRQPEQARLPPNVTPVFPSSPPGLPVLSSSPSPKGPSFISKTLVSKALPEPKRAAPKRDAPKQALLPNKKTKMARELEAIRDTQEFCDTQQFVPETMLVDDVSQAPSAVGPKMMLRSGRNIVKPSQANANPKSLLRKATQPRKTQVQDSQLRYIHLRKSQPQEIPSQEIPTRSIKLPPPKSNRTKRPRAKARLLGSVASQFRVSKASPAPKSSLPQVPSAIKLPPVEPSVLKSTGPKIWRSGQAAALAEIKPPSVTFNVVGGIHSRSGYKSFKNQAVEIASSVTHSEPEL</sequence>
<feature type="compositionally biased region" description="Basic and acidic residues" evidence="1">
    <location>
        <begin position="225"/>
        <end position="237"/>
    </location>
</feature>
<proteinExistence type="predicted"/>
<dbReference type="EMBL" id="MU004230">
    <property type="protein sequence ID" value="KAF2674914.1"/>
    <property type="molecule type" value="Genomic_DNA"/>
</dbReference>
<dbReference type="Proteomes" id="UP000799302">
    <property type="component" value="Unassembled WGS sequence"/>
</dbReference>
<protein>
    <submittedName>
        <fullName evidence="2">Uncharacterized protein</fullName>
    </submittedName>
</protein>
<evidence type="ECO:0000313" key="3">
    <source>
        <dbReference type="Proteomes" id="UP000799302"/>
    </source>
</evidence>
<feature type="compositionally biased region" description="Low complexity" evidence="1">
    <location>
        <begin position="201"/>
        <end position="215"/>
    </location>
</feature>
<gene>
    <name evidence="2" type="ORF">BT63DRAFT_474602</name>
</gene>
<evidence type="ECO:0000256" key="1">
    <source>
        <dbReference type="SAM" id="MobiDB-lite"/>
    </source>
</evidence>
<name>A0A6A6UVC3_9PEZI</name>
<feature type="region of interest" description="Disordered" evidence="1">
    <location>
        <begin position="224"/>
        <end position="243"/>
    </location>
</feature>
<evidence type="ECO:0000313" key="2">
    <source>
        <dbReference type="EMBL" id="KAF2674914.1"/>
    </source>
</evidence>
<reference evidence="2" key="1">
    <citation type="journal article" date="2020" name="Stud. Mycol.">
        <title>101 Dothideomycetes genomes: a test case for predicting lifestyles and emergence of pathogens.</title>
        <authorList>
            <person name="Haridas S."/>
            <person name="Albert R."/>
            <person name="Binder M."/>
            <person name="Bloem J."/>
            <person name="Labutti K."/>
            <person name="Salamov A."/>
            <person name="Andreopoulos B."/>
            <person name="Baker S."/>
            <person name="Barry K."/>
            <person name="Bills G."/>
            <person name="Bluhm B."/>
            <person name="Cannon C."/>
            <person name="Castanera R."/>
            <person name="Culley D."/>
            <person name="Daum C."/>
            <person name="Ezra D."/>
            <person name="Gonzalez J."/>
            <person name="Henrissat B."/>
            <person name="Kuo A."/>
            <person name="Liang C."/>
            <person name="Lipzen A."/>
            <person name="Lutzoni F."/>
            <person name="Magnuson J."/>
            <person name="Mondo S."/>
            <person name="Nolan M."/>
            <person name="Ohm R."/>
            <person name="Pangilinan J."/>
            <person name="Park H.-J."/>
            <person name="Ramirez L."/>
            <person name="Alfaro M."/>
            <person name="Sun H."/>
            <person name="Tritt A."/>
            <person name="Yoshinaga Y."/>
            <person name="Zwiers L.-H."/>
            <person name="Turgeon B."/>
            <person name="Goodwin S."/>
            <person name="Spatafora J."/>
            <person name="Crous P."/>
            <person name="Grigoriev I."/>
        </authorList>
    </citation>
    <scope>NUCLEOTIDE SEQUENCE</scope>
    <source>
        <strain evidence="2">CBS 115976</strain>
    </source>
</reference>
<keyword evidence="3" id="KW-1185">Reference proteome</keyword>
<feature type="compositionally biased region" description="Polar residues" evidence="1">
    <location>
        <begin position="335"/>
        <end position="346"/>
    </location>
</feature>
<feature type="compositionally biased region" description="Polar residues" evidence="1">
    <location>
        <begin position="317"/>
        <end position="326"/>
    </location>
</feature>
<organism evidence="2 3">
    <name type="scientific">Microthyrium microscopicum</name>
    <dbReference type="NCBI Taxonomy" id="703497"/>
    <lineage>
        <taxon>Eukaryota</taxon>
        <taxon>Fungi</taxon>
        <taxon>Dikarya</taxon>
        <taxon>Ascomycota</taxon>
        <taxon>Pezizomycotina</taxon>
        <taxon>Dothideomycetes</taxon>
        <taxon>Dothideomycetes incertae sedis</taxon>
        <taxon>Microthyriales</taxon>
        <taxon>Microthyriaceae</taxon>
        <taxon>Microthyrium</taxon>
    </lineage>
</organism>
<feature type="region of interest" description="Disordered" evidence="1">
    <location>
        <begin position="196"/>
        <end position="215"/>
    </location>
</feature>
<feature type="region of interest" description="Disordered" evidence="1">
    <location>
        <begin position="293"/>
        <end position="365"/>
    </location>
</feature>